<dbReference type="Proteomes" id="UP000811545">
    <property type="component" value="Unassembled WGS sequence"/>
</dbReference>
<gene>
    <name evidence="1" type="ORF">DDT42_01803</name>
</gene>
<reference evidence="1 2" key="1">
    <citation type="journal article" date="2021" name="bioRxiv">
        <title>Unique metabolic strategies in Hadean analogues reveal hints for primordial physiology.</title>
        <authorList>
            <person name="Nobu M.K."/>
            <person name="Nakai R."/>
            <person name="Tamazawa S."/>
            <person name="Mori H."/>
            <person name="Toyoda A."/>
            <person name="Ijiri A."/>
            <person name="Suzuki S."/>
            <person name="Kurokawa K."/>
            <person name="Kamagata Y."/>
            <person name="Tamaki H."/>
        </authorList>
    </citation>
    <scope>NUCLEOTIDE SEQUENCE [LARGE SCALE GENOMIC DNA]</scope>
    <source>
        <strain evidence="1">BS525</strain>
    </source>
</reference>
<dbReference type="AlphaFoldDB" id="A0A9E2BHY1"/>
<proteinExistence type="predicted"/>
<name>A0A9E2BHY1_PSYF1</name>
<accession>A0A9E2BHY1</accession>
<sequence>MSELPKGGRGVKAPYQTVVIRVPKPVEEDVLELIANFRQGKSKVVTGLEVDGVIELAKSVLKEKKSAKASLTKLLQVLFNSKDISL</sequence>
<evidence type="ECO:0000313" key="1">
    <source>
        <dbReference type="EMBL" id="MBT9145925.1"/>
    </source>
</evidence>
<comment type="caution">
    <text evidence="1">The sequence shown here is derived from an EMBL/GenBank/DDBJ whole genome shotgun (WGS) entry which is preliminary data.</text>
</comment>
<dbReference type="EMBL" id="QLTW01000229">
    <property type="protein sequence ID" value="MBT9145925.1"/>
    <property type="molecule type" value="Genomic_DNA"/>
</dbReference>
<organism evidence="1 2">
    <name type="scientific">Psychracetigena formicireducens</name>
    <dbReference type="NCBI Taxonomy" id="2986056"/>
    <lineage>
        <taxon>Bacteria</taxon>
        <taxon>Bacillati</taxon>
        <taxon>Candidatus Lithacetigenota</taxon>
        <taxon>Candidatus Psychracetigena</taxon>
    </lineage>
</organism>
<protein>
    <submittedName>
        <fullName evidence="1">Uncharacterized protein</fullName>
    </submittedName>
</protein>
<evidence type="ECO:0000313" key="2">
    <source>
        <dbReference type="Proteomes" id="UP000811545"/>
    </source>
</evidence>